<protein>
    <submittedName>
        <fullName evidence="1">Uncharacterized protein</fullName>
    </submittedName>
</protein>
<feature type="non-terminal residue" evidence="1">
    <location>
        <position position="1"/>
    </location>
</feature>
<reference evidence="1 2" key="1">
    <citation type="submission" date="2018-08" db="EMBL/GenBank/DDBJ databases">
        <title>Recombination of ecologically and evolutionarily significant loci maintains genetic cohesion in the Pseudomonas syringae species complex.</title>
        <authorList>
            <person name="Dillon M."/>
            <person name="Thakur S."/>
            <person name="Almeida R.N.D."/>
            <person name="Weir B.S."/>
            <person name="Guttman D.S."/>
        </authorList>
    </citation>
    <scope>NUCLEOTIDE SEQUENCE [LARGE SCALE GENOMIC DNA]</scope>
    <source>
        <strain evidence="1 2">88_10</strain>
    </source>
</reference>
<dbReference type="AlphaFoldDB" id="A0A3M3AK85"/>
<comment type="caution">
    <text evidence="1">The sequence shown here is derived from an EMBL/GenBank/DDBJ whole genome shotgun (WGS) entry which is preliminary data.</text>
</comment>
<evidence type="ECO:0000313" key="1">
    <source>
        <dbReference type="EMBL" id="RMM00895.1"/>
    </source>
</evidence>
<dbReference type="Proteomes" id="UP000282378">
    <property type="component" value="Unassembled WGS sequence"/>
</dbReference>
<organism evidence="1 2">
    <name type="scientific">Pseudomonas syringae pv. maculicola</name>
    <dbReference type="NCBI Taxonomy" id="59511"/>
    <lineage>
        <taxon>Bacteria</taxon>
        <taxon>Pseudomonadati</taxon>
        <taxon>Pseudomonadota</taxon>
        <taxon>Gammaproteobacteria</taxon>
        <taxon>Pseudomonadales</taxon>
        <taxon>Pseudomonadaceae</taxon>
        <taxon>Pseudomonas</taxon>
    </lineage>
</organism>
<gene>
    <name evidence="1" type="ORF">APX70_01942</name>
</gene>
<sequence length="62" mass="7017">WSAEPGCQFFLRYASRTARFQQKIKQRLVASVMDGFHVGAPSEYSGYLNKPDLGLSQNGFFI</sequence>
<dbReference type="EMBL" id="RBNL01000524">
    <property type="protein sequence ID" value="RMM00895.1"/>
    <property type="molecule type" value="Genomic_DNA"/>
</dbReference>
<name>A0A3M3AK85_PSEYM</name>
<evidence type="ECO:0000313" key="2">
    <source>
        <dbReference type="Proteomes" id="UP000282378"/>
    </source>
</evidence>
<proteinExistence type="predicted"/>
<accession>A0A3M3AK85</accession>